<evidence type="ECO:0000256" key="7">
    <source>
        <dbReference type="ARBA" id="ARBA00023136"/>
    </source>
</evidence>
<reference evidence="12" key="1">
    <citation type="submission" date="2013-04" db="EMBL/GenBank/DDBJ databases">
        <authorList>
            <person name="Qu J."/>
            <person name="Murali S.C."/>
            <person name="Bandaranaike D."/>
            <person name="Bellair M."/>
            <person name="Blankenburg K."/>
            <person name="Chao H."/>
            <person name="Dinh H."/>
            <person name="Doddapaneni H."/>
            <person name="Downs B."/>
            <person name="Dugan-Rocha S."/>
            <person name="Elkadiri S."/>
            <person name="Gnanaolivu R.D."/>
            <person name="Hernandez B."/>
            <person name="Javaid M."/>
            <person name="Jayaseelan J.C."/>
            <person name="Lee S."/>
            <person name="Li M."/>
            <person name="Ming W."/>
            <person name="Munidasa M."/>
            <person name="Muniz J."/>
            <person name="Nguyen L."/>
            <person name="Ongeri F."/>
            <person name="Osuji N."/>
            <person name="Pu L.-L."/>
            <person name="Puazo M."/>
            <person name="Qu C."/>
            <person name="Quiroz J."/>
            <person name="Raj R."/>
            <person name="Weissenberger G."/>
            <person name="Xin Y."/>
            <person name="Zou X."/>
            <person name="Han Y."/>
            <person name="Richards S."/>
            <person name="Worley K."/>
            <person name="Muzny D."/>
            <person name="Gibbs R."/>
        </authorList>
    </citation>
    <scope>NUCLEOTIDE SEQUENCE</scope>
    <source>
        <strain evidence="12">Sampled in the wild</strain>
    </source>
</reference>
<protein>
    <recommendedName>
        <fullName evidence="9">Mitochondrial GTPase 1</fullName>
    </recommendedName>
</protein>
<organism evidence="12 13">
    <name type="scientific">Ladona fulva</name>
    <name type="common">Scarce chaser dragonfly</name>
    <name type="synonym">Libellula fulva</name>
    <dbReference type="NCBI Taxonomy" id="123851"/>
    <lineage>
        <taxon>Eukaryota</taxon>
        <taxon>Metazoa</taxon>
        <taxon>Ecdysozoa</taxon>
        <taxon>Arthropoda</taxon>
        <taxon>Hexapoda</taxon>
        <taxon>Insecta</taxon>
        <taxon>Pterygota</taxon>
        <taxon>Palaeoptera</taxon>
        <taxon>Odonata</taxon>
        <taxon>Epiprocta</taxon>
        <taxon>Anisoptera</taxon>
        <taxon>Libelluloidea</taxon>
        <taxon>Libellulidae</taxon>
        <taxon>Ladona</taxon>
    </lineage>
</organism>
<evidence type="ECO:0000256" key="6">
    <source>
        <dbReference type="ARBA" id="ARBA00023134"/>
    </source>
</evidence>
<proteinExistence type="inferred from homology"/>
<dbReference type="PIRSF" id="PIRSF006230">
    <property type="entry name" value="MG442"/>
    <property type="match status" value="1"/>
</dbReference>
<dbReference type="AlphaFoldDB" id="A0A8K0K3J7"/>
<gene>
    <name evidence="12" type="ORF">J437_LFUL006990</name>
</gene>
<dbReference type="PRINTS" id="PR00326">
    <property type="entry name" value="GTP1OBG"/>
</dbReference>
<feature type="binding site" evidence="10">
    <location>
        <begin position="80"/>
        <end position="83"/>
    </location>
    <ligand>
        <name>GTP</name>
        <dbReference type="ChEBI" id="CHEBI:37565"/>
    </ligand>
</feature>
<dbReference type="FunFam" id="1.10.1580.10:FF:000004">
    <property type="entry name" value="Mitochondrial GTPase 1"/>
    <property type="match status" value="1"/>
</dbReference>
<dbReference type="GO" id="GO:0005743">
    <property type="term" value="C:mitochondrial inner membrane"/>
    <property type="evidence" value="ECO:0007669"/>
    <property type="project" value="UniProtKB-SubCell"/>
</dbReference>
<dbReference type="CDD" id="cd01856">
    <property type="entry name" value="YlqF"/>
    <property type="match status" value="1"/>
</dbReference>
<dbReference type="InterPro" id="IPR023179">
    <property type="entry name" value="GTP-bd_ortho_bundle_sf"/>
</dbReference>
<comment type="similarity">
    <text evidence="9">Belongs to the TRAFAC class YlqF/YawG GTPase family. MTG1 subfamily.</text>
</comment>
<evidence type="ECO:0000256" key="8">
    <source>
        <dbReference type="ARBA" id="ARBA00045284"/>
    </source>
</evidence>
<name>A0A8K0K3J7_LADFU</name>
<reference evidence="12" key="2">
    <citation type="submission" date="2017-10" db="EMBL/GenBank/DDBJ databases">
        <title>Ladona fulva Genome sequencing and assembly.</title>
        <authorList>
            <person name="Murali S."/>
            <person name="Richards S."/>
            <person name="Bandaranaike D."/>
            <person name="Bellair M."/>
            <person name="Blankenburg K."/>
            <person name="Chao H."/>
            <person name="Dinh H."/>
            <person name="Doddapaneni H."/>
            <person name="Dugan-Rocha S."/>
            <person name="Elkadiri S."/>
            <person name="Gnanaolivu R."/>
            <person name="Hernandez B."/>
            <person name="Skinner E."/>
            <person name="Javaid M."/>
            <person name="Lee S."/>
            <person name="Li M."/>
            <person name="Ming W."/>
            <person name="Munidasa M."/>
            <person name="Muniz J."/>
            <person name="Nguyen L."/>
            <person name="Hughes D."/>
            <person name="Osuji N."/>
            <person name="Pu L.-L."/>
            <person name="Puazo M."/>
            <person name="Qu C."/>
            <person name="Quiroz J."/>
            <person name="Raj R."/>
            <person name="Weissenberger G."/>
            <person name="Xin Y."/>
            <person name="Zou X."/>
            <person name="Han Y."/>
            <person name="Worley K."/>
            <person name="Muzny D."/>
            <person name="Gibbs R."/>
        </authorList>
    </citation>
    <scope>NUCLEOTIDE SEQUENCE</scope>
    <source>
        <strain evidence="12">Sampled in the wild</strain>
    </source>
</reference>
<evidence type="ECO:0000256" key="4">
    <source>
        <dbReference type="ARBA" id="ARBA00022946"/>
    </source>
</evidence>
<comment type="subcellular location">
    <subcellularLocation>
        <location evidence="1">Mitochondrion inner membrane</location>
        <topology evidence="1">Peripheral membrane protein</topology>
        <orientation evidence="1">Matrix side</orientation>
    </subcellularLocation>
</comment>
<dbReference type="GO" id="GO:0032543">
    <property type="term" value="P:mitochondrial translation"/>
    <property type="evidence" value="ECO:0007669"/>
    <property type="project" value="TreeGrafter"/>
</dbReference>
<dbReference type="PROSITE" id="PS51721">
    <property type="entry name" value="G_CP"/>
    <property type="match status" value="1"/>
</dbReference>
<dbReference type="SUPFAM" id="SSF52540">
    <property type="entry name" value="P-loop containing nucleoside triphosphate hydrolases"/>
    <property type="match status" value="1"/>
</dbReference>
<dbReference type="InterPro" id="IPR006073">
    <property type="entry name" value="GTP-bd"/>
</dbReference>
<dbReference type="FunFam" id="3.40.50.300:FF:000876">
    <property type="entry name" value="Mitochondrial GTPase 1"/>
    <property type="match status" value="1"/>
</dbReference>
<evidence type="ECO:0000256" key="10">
    <source>
        <dbReference type="PIRSR" id="PIRSR006230-1"/>
    </source>
</evidence>
<feature type="binding site" evidence="10">
    <location>
        <position position="204"/>
    </location>
    <ligand>
        <name>GTP</name>
        <dbReference type="ChEBI" id="CHEBI:37565"/>
    </ligand>
</feature>
<dbReference type="PANTHER" id="PTHR45782:SF4">
    <property type="entry name" value="MITOCHONDRIAL RIBOSOME-ASSOCIATED GTPASE 1"/>
    <property type="match status" value="1"/>
</dbReference>
<keyword evidence="7" id="KW-0472">Membrane</keyword>
<keyword evidence="5 9" id="KW-0496">Mitochondrion</keyword>
<evidence type="ECO:0000256" key="9">
    <source>
        <dbReference type="PIRNR" id="PIRNR006230"/>
    </source>
</evidence>
<dbReference type="InterPro" id="IPR030378">
    <property type="entry name" value="G_CP_dom"/>
</dbReference>
<keyword evidence="6 9" id="KW-0342">GTP-binding</keyword>
<evidence type="ECO:0000256" key="2">
    <source>
        <dbReference type="ARBA" id="ARBA00022741"/>
    </source>
</evidence>
<evidence type="ECO:0000256" key="1">
    <source>
        <dbReference type="ARBA" id="ARBA00004443"/>
    </source>
</evidence>
<evidence type="ECO:0000313" key="12">
    <source>
        <dbReference type="EMBL" id="KAG8227679.1"/>
    </source>
</evidence>
<feature type="domain" description="CP-type G" evidence="11">
    <location>
        <begin position="32"/>
        <end position="208"/>
    </location>
</feature>
<keyword evidence="13" id="KW-1185">Reference proteome</keyword>
<dbReference type="InterPro" id="IPR016478">
    <property type="entry name" value="GTPase_MTG1"/>
</dbReference>
<dbReference type="OrthoDB" id="269151at2759"/>
<dbReference type="GO" id="GO:0005525">
    <property type="term" value="F:GTP binding"/>
    <property type="evidence" value="ECO:0007669"/>
    <property type="project" value="UniProtKB-KW"/>
</dbReference>
<evidence type="ECO:0000313" key="13">
    <source>
        <dbReference type="Proteomes" id="UP000792457"/>
    </source>
</evidence>
<dbReference type="Gene3D" id="3.40.50.300">
    <property type="entry name" value="P-loop containing nucleotide triphosphate hydrolases"/>
    <property type="match status" value="1"/>
</dbReference>
<comment type="caution">
    <text evidence="12">The sequence shown here is derived from an EMBL/GenBank/DDBJ whole genome shotgun (WGS) entry which is preliminary data.</text>
</comment>
<dbReference type="InterPro" id="IPR027417">
    <property type="entry name" value="P-loop_NTPase"/>
</dbReference>
<evidence type="ECO:0000256" key="3">
    <source>
        <dbReference type="ARBA" id="ARBA00022792"/>
    </source>
</evidence>
<accession>A0A8K0K3J7</accession>
<dbReference type="GO" id="GO:0003924">
    <property type="term" value="F:GTPase activity"/>
    <property type="evidence" value="ECO:0007669"/>
    <property type="project" value="TreeGrafter"/>
</dbReference>
<sequence length="333" mass="37372">MASTVNNVARKFRKSFTVVNKEALRWFPGHMGRGLRKMQQLLKSVDCVIEVHDARIPISGRNPAFQYQICGIKPNLLVLNKKDLVERNLRPAIEERLKKDGTSKVIFTNCKDQKCSGVKQVIPTVKEMVYSSNRYNRNEEPDFNIMVIGVPNVGKSSLINVLRNTHLHKGSAARVGGVAGVTRRVQNKIKVSENPNLYLLDTPGVLQPTVKDVESGLKLALCASLQDHLVGEEVIADYLLYCLNKKENFRYVDVMGLDGPCDMIGTVLVKGAIKIGKFLKVKNYDGTYIQRPNTTAAAQYFIKEFREGNLGKIFLDLDLIDPLPRKHELNHGL</sequence>
<keyword evidence="3" id="KW-0999">Mitochondrion inner membrane</keyword>
<dbReference type="PANTHER" id="PTHR45782">
    <property type="entry name" value="MITOCHONDRIAL RIBOSOME-ASSOCIATED GTPASE 1"/>
    <property type="match status" value="1"/>
</dbReference>
<evidence type="ECO:0000256" key="5">
    <source>
        <dbReference type="ARBA" id="ARBA00023128"/>
    </source>
</evidence>
<dbReference type="EMBL" id="KZ308333">
    <property type="protein sequence ID" value="KAG8227679.1"/>
    <property type="molecule type" value="Genomic_DNA"/>
</dbReference>
<dbReference type="Pfam" id="PF01926">
    <property type="entry name" value="MMR_HSR1"/>
    <property type="match status" value="1"/>
</dbReference>
<dbReference type="Proteomes" id="UP000792457">
    <property type="component" value="Unassembled WGS sequence"/>
</dbReference>
<keyword evidence="2 9" id="KW-0547">Nucleotide-binding</keyword>
<evidence type="ECO:0000259" key="11">
    <source>
        <dbReference type="PROSITE" id="PS51721"/>
    </source>
</evidence>
<feature type="binding site" evidence="10">
    <location>
        <begin position="152"/>
        <end position="157"/>
    </location>
    <ligand>
        <name>GTP</name>
        <dbReference type="ChEBI" id="CHEBI:37565"/>
    </ligand>
</feature>
<keyword evidence="4" id="KW-0809">Transit peptide</keyword>
<comment type="function">
    <text evidence="8 9">Plays a role in the regulation of the mitochondrial ribosome assembly and of translational activity. Displays mitochondrial GTPase activity.</text>
</comment>
<dbReference type="Gene3D" id="1.10.1580.10">
    <property type="match status" value="1"/>
</dbReference>